<keyword evidence="1" id="KW-0812">Transmembrane</keyword>
<keyword evidence="1" id="KW-1133">Transmembrane helix</keyword>
<feature type="transmembrane region" description="Helical" evidence="1">
    <location>
        <begin position="128"/>
        <end position="150"/>
    </location>
</feature>
<feature type="transmembrane region" description="Helical" evidence="1">
    <location>
        <begin position="170"/>
        <end position="198"/>
    </location>
</feature>
<dbReference type="AlphaFoldDB" id="A0A4Y7TAU2"/>
<gene>
    <name evidence="2" type="ORF">FA13DRAFT_1733013</name>
</gene>
<comment type="caution">
    <text evidence="2">The sequence shown here is derived from an EMBL/GenBank/DDBJ whole genome shotgun (WGS) entry which is preliminary data.</text>
</comment>
<keyword evidence="3" id="KW-1185">Reference proteome</keyword>
<sequence length="285" mass="31194">MTSQSQTGTQDKAAVSAFIALQLIGAGGLLIVVFTAAACKNIKRWPTWYSFCGSWIFSSLCYSLLTLAGQQYRQPPNTTICLIQAATVYAAPPLTTCTTLSLIIHILLRLRFAKSDVRPESGRETTLVLLLTPYSVWVVILVGFFLFTSHNMNTLGVSPTGTFCHSSDPIWAGMSFTVVIVAAVFIVAIQAYLGIFIYRNSELRLDNGHLFTTAIRTIAFGCIGLLTLIIAVAYATRPTHDKGFDLVMATFPILALATFGTQSDLVEAYAFWRRRPTYAPLKNVG</sequence>
<accession>A0A4Y7TAU2</accession>
<feature type="transmembrane region" description="Helical" evidence="1">
    <location>
        <begin position="246"/>
        <end position="272"/>
    </location>
</feature>
<evidence type="ECO:0000313" key="3">
    <source>
        <dbReference type="Proteomes" id="UP000298030"/>
    </source>
</evidence>
<feature type="transmembrane region" description="Helical" evidence="1">
    <location>
        <begin position="48"/>
        <end position="68"/>
    </location>
</feature>
<evidence type="ECO:0000256" key="1">
    <source>
        <dbReference type="SAM" id="Phobius"/>
    </source>
</evidence>
<reference evidence="2 3" key="1">
    <citation type="journal article" date="2019" name="Nat. Ecol. Evol.">
        <title>Megaphylogeny resolves global patterns of mushroom evolution.</title>
        <authorList>
            <person name="Varga T."/>
            <person name="Krizsan K."/>
            <person name="Foldi C."/>
            <person name="Dima B."/>
            <person name="Sanchez-Garcia M."/>
            <person name="Sanchez-Ramirez S."/>
            <person name="Szollosi G.J."/>
            <person name="Szarkandi J.G."/>
            <person name="Papp V."/>
            <person name="Albert L."/>
            <person name="Andreopoulos W."/>
            <person name="Angelini C."/>
            <person name="Antonin V."/>
            <person name="Barry K.W."/>
            <person name="Bougher N.L."/>
            <person name="Buchanan P."/>
            <person name="Buyck B."/>
            <person name="Bense V."/>
            <person name="Catcheside P."/>
            <person name="Chovatia M."/>
            <person name="Cooper J."/>
            <person name="Damon W."/>
            <person name="Desjardin D."/>
            <person name="Finy P."/>
            <person name="Geml J."/>
            <person name="Haridas S."/>
            <person name="Hughes K."/>
            <person name="Justo A."/>
            <person name="Karasinski D."/>
            <person name="Kautmanova I."/>
            <person name="Kiss B."/>
            <person name="Kocsube S."/>
            <person name="Kotiranta H."/>
            <person name="LaButti K.M."/>
            <person name="Lechner B.E."/>
            <person name="Liimatainen K."/>
            <person name="Lipzen A."/>
            <person name="Lukacs Z."/>
            <person name="Mihaltcheva S."/>
            <person name="Morgado L.N."/>
            <person name="Niskanen T."/>
            <person name="Noordeloos M.E."/>
            <person name="Ohm R.A."/>
            <person name="Ortiz-Santana B."/>
            <person name="Ovrebo C."/>
            <person name="Racz N."/>
            <person name="Riley R."/>
            <person name="Savchenko A."/>
            <person name="Shiryaev A."/>
            <person name="Soop K."/>
            <person name="Spirin V."/>
            <person name="Szebenyi C."/>
            <person name="Tomsovsky M."/>
            <person name="Tulloss R.E."/>
            <person name="Uehling J."/>
            <person name="Grigoriev I.V."/>
            <person name="Vagvolgyi C."/>
            <person name="Papp T."/>
            <person name="Martin F.M."/>
            <person name="Miettinen O."/>
            <person name="Hibbett D.S."/>
            <person name="Nagy L.G."/>
        </authorList>
    </citation>
    <scope>NUCLEOTIDE SEQUENCE [LARGE SCALE GENOMIC DNA]</scope>
    <source>
        <strain evidence="2 3">FP101781</strain>
    </source>
</reference>
<proteinExistence type="predicted"/>
<evidence type="ECO:0000313" key="2">
    <source>
        <dbReference type="EMBL" id="TEB31054.1"/>
    </source>
</evidence>
<feature type="transmembrane region" description="Helical" evidence="1">
    <location>
        <begin position="210"/>
        <end position="234"/>
    </location>
</feature>
<dbReference type="EMBL" id="QPFP01000020">
    <property type="protein sequence ID" value="TEB31054.1"/>
    <property type="molecule type" value="Genomic_DNA"/>
</dbReference>
<name>A0A4Y7TAU2_COPMI</name>
<organism evidence="2 3">
    <name type="scientific">Coprinellus micaceus</name>
    <name type="common">Glistening ink-cap mushroom</name>
    <name type="synonym">Coprinus micaceus</name>
    <dbReference type="NCBI Taxonomy" id="71717"/>
    <lineage>
        <taxon>Eukaryota</taxon>
        <taxon>Fungi</taxon>
        <taxon>Dikarya</taxon>
        <taxon>Basidiomycota</taxon>
        <taxon>Agaricomycotina</taxon>
        <taxon>Agaricomycetes</taxon>
        <taxon>Agaricomycetidae</taxon>
        <taxon>Agaricales</taxon>
        <taxon>Agaricineae</taxon>
        <taxon>Psathyrellaceae</taxon>
        <taxon>Coprinellus</taxon>
    </lineage>
</organism>
<feature type="transmembrane region" description="Helical" evidence="1">
    <location>
        <begin position="88"/>
        <end position="108"/>
    </location>
</feature>
<evidence type="ECO:0008006" key="4">
    <source>
        <dbReference type="Google" id="ProtNLM"/>
    </source>
</evidence>
<feature type="transmembrane region" description="Helical" evidence="1">
    <location>
        <begin position="13"/>
        <end position="36"/>
    </location>
</feature>
<dbReference type="STRING" id="71717.A0A4Y7TAU2"/>
<dbReference type="Proteomes" id="UP000298030">
    <property type="component" value="Unassembled WGS sequence"/>
</dbReference>
<protein>
    <recommendedName>
        <fullName evidence="4">G-protein coupled receptors family 3 profile domain-containing protein</fullName>
    </recommendedName>
</protein>
<keyword evidence="1" id="KW-0472">Membrane</keyword>
<dbReference type="OrthoDB" id="2988301at2759"/>